<dbReference type="NCBIfam" id="TIGR03586">
    <property type="entry name" value="PseI"/>
    <property type="match status" value="1"/>
</dbReference>
<sequence length="352" mass="37786">MTKAQVVEIDGTLIGAEHRPYIIAEMSGNHNGSLDRALEIVEMVAASGAQALKLQTYRPDTITIDVDEPAFRLSEGHELWGGQNLYRLYEQAHTPWEWHKPIFELARERGLTVFSSPFDPTAIELLEELGAPAYKIASSELVDLPLIRLAAQTGKPLIISTGMGSVAEIAAAVGAAREGGAEQIIVLACTASYPASPEESNLRRIPIMAEAFGTLVGLSDHTLGIGVPIASVALGAVVIEKHVTLSRDDGGVDSAFSLDPQELAALVAESERAWQALGGTKIGPTESEREGLRFRRSLYVVEDVHAGDLVTRQNVRSIRPAGGLAPDEINHVLGRTFTRDAVKGTAMGWDLI</sequence>
<organism evidence="2 3">
    <name type="scientific">Allocatelliglobosispora scoriae</name>
    <dbReference type="NCBI Taxonomy" id="643052"/>
    <lineage>
        <taxon>Bacteria</taxon>
        <taxon>Bacillati</taxon>
        <taxon>Actinomycetota</taxon>
        <taxon>Actinomycetes</taxon>
        <taxon>Micromonosporales</taxon>
        <taxon>Micromonosporaceae</taxon>
        <taxon>Allocatelliglobosispora</taxon>
    </lineage>
</organism>
<dbReference type="EMBL" id="JACHMN010000002">
    <property type="protein sequence ID" value="MBB5870615.1"/>
    <property type="molecule type" value="Genomic_DNA"/>
</dbReference>
<proteinExistence type="predicted"/>
<protein>
    <submittedName>
        <fullName evidence="2">N-acetylneuraminate synthase</fullName>
        <ecNumber evidence="2">2.5.1.56</ecNumber>
    </submittedName>
</protein>
<dbReference type="PROSITE" id="PS50844">
    <property type="entry name" value="AFP_LIKE"/>
    <property type="match status" value="1"/>
</dbReference>
<accession>A0A841BSD1</accession>
<name>A0A841BSD1_9ACTN</name>
<evidence type="ECO:0000313" key="3">
    <source>
        <dbReference type="Proteomes" id="UP000587527"/>
    </source>
</evidence>
<dbReference type="Gene3D" id="3.90.1210.10">
    <property type="entry name" value="Antifreeze-like/N-acetylneuraminic acid synthase C-terminal domain"/>
    <property type="match status" value="1"/>
</dbReference>
<evidence type="ECO:0000313" key="2">
    <source>
        <dbReference type="EMBL" id="MBB5870615.1"/>
    </source>
</evidence>
<comment type="caution">
    <text evidence="2">The sequence shown here is derived from an EMBL/GenBank/DDBJ whole genome shotgun (WGS) entry which is preliminary data.</text>
</comment>
<dbReference type="GO" id="GO:0016051">
    <property type="term" value="P:carbohydrate biosynthetic process"/>
    <property type="evidence" value="ECO:0007669"/>
    <property type="project" value="InterPro"/>
</dbReference>
<dbReference type="InterPro" id="IPR013132">
    <property type="entry name" value="PseI/NeuA/B-like_N"/>
</dbReference>
<dbReference type="PANTHER" id="PTHR42966:SF2">
    <property type="entry name" value="PSEUDAMINIC ACID SYNTHASE"/>
    <property type="match status" value="1"/>
</dbReference>
<keyword evidence="2" id="KW-0808">Transferase</keyword>
<dbReference type="GO" id="GO:0047444">
    <property type="term" value="F:N-acylneuraminate-9-phosphate synthase activity"/>
    <property type="evidence" value="ECO:0007669"/>
    <property type="project" value="TreeGrafter"/>
</dbReference>
<dbReference type="SUPFAM" id="SSF51269">
    <property type="entry name" value="AFP III-like domain"/>
    <property type="match status" value="1"/>
</dbReference>
<dbReference type="InterPro" id="IPR051690">
    <property type="entry name" value="PseI-like"/>
</dbReference>
<dbReference type="AlphaFoldDB" id="A0A841BSD1"/>
<dbReference type="GO" id="GO:0050462">
    <property type="term" value="F:N-acetylneuraminate synthase activity"/>
    <property type="evidence" value="ECO:0007669"/>
    <property type="project" value="UniProtKB-EC"/>
</dbReference>
<dbReference type="EC" id="2.5.1.56" evidence="2"/>
<dbReference type="Proteomes" id="UP000587527">
    <property type="component" value="Unassembled WGS sequence"/>
</dbReference>
<dbReference type="InterPro" id="IPR013974">
    <property type="entry name" value="SAF"/>
</dbReference>
<dbReference type="InterPro" id="IPR057736">
    <property type="entry name" value="SAF_PseI/NeuA/NeuB"/>
</dbReference>
<dbReference type="Gene3D" id="3.20.20.70">
    <property type="entry name" value="Aldolase class I"/>
    <property type="match status" value="1"/>
</dbReference>
<dbReference type="RefSeq" id="WP_184838118.1">
    <property type="nucleotide sequence ID" value="NZ_JACHMN010000002.1"/>
</dbReference>
<dbReference type="InterPro" id="IPR036732">
    <property type="entry name" value="AFP_Neu5c_C_sf"/>
</dbReference>
<dbReference type="SUPFAM" id="SSF51569">
    <property type="entry name" value="Aldolase"/>
    <property type="match status" value="1"/>
</dbReference>
<gene>
    <name evidence="2" type="ORF">F4553_003994</name>
</gene>
<dbReference type="CDD" id="cd11615">
    <property type="entry name" value="SAF_NeuB_like"/>
    <property type="match status" value="1"/>
</dbReference>
<keyword evidence="3" id="KW-1185">Reference proteome</keyword>
<dbReference type="Pfam" id="PF08666">
    <property type="entry name" value="SAF"/>
    <property type="match status" value="1"/>
</dbReference>
<evidence type="ECO:0000259" key="1">
    <source>
        <dbReference type="PROSITE" id="PS50844"/>
    </source>
</evidence>
<dbReference type="PANTHER" id="PTHR42966">
    <property type="entry name" value="N-ACETYLNEURAMINATE SYNTHASE"/>
    <property type="match status" value="1"/>
</dbReference>
<dbReference type="Pfam" id="PF03102">
    <property type="entry name" value="NeuB"/>
    <property type="match status" value="1"/>
</dbReference>
<dbReference type="InterPro" id="IPR006190">
    <property type="entry name" value="SAF_AFP_Neu5Ac"/>
</dbReference>
<feature type="domain" description="AFP-like" evidence="1">
    <location>
        <begin position="297"/>
        <end position="352"/>
    </location>
</feature>
<reference evidence="2 3" key="1">
    <citation type="submission" date="2020-08" db="EMBL/GenBank/DDBJ databases">
        <title>Sequencing the genomes of 1000 actinobacteria strains.</title>
        <authorList>
            <person name="Klenk H.-P."/>
        </authorList>
    </citation>
    <scope>NUCLEOTIDE SEQUENCE [LARGE SCALE GENOMIC DNA]</scope>
    <source>
        <strain evidence="2 3">DSM 45362</strain>
    </source>
</reference>
<dbReference type="InterPro" id="IPR020030">
    <property type="entry name" value="Pseudaminic_synth_PseI"/>
</dbReference>
<dbReference type="InterPro" id="IPR013785">
    <property type="entry name" value="Aldolase_TIM"/>
</dbReference>